<gene>
    <name evidence="1" type="ORF">JK386_11735</name>
</gene>
<dbReference type="RefSeq" id="WP_205291884.1">
    <property type="nucleotide sequence ID" value="NZ_CP074406.1"/>
</dbReference>
<sequence>MAGFFGYKDIVDFIGAVTDLDVVSAGISALSLISLIPIVGDAGAVDSKTLKFINRVSARRALDTVGFITSSKKIPLGLKLQILKAVDGTSIKKIRDHGISDEAIVNYATNRFDFGVLARGLDGARHTTPSPRRYAKEKEAENYLRSITPGALPKQTLFPAPGSTGRTGGRYPDVYSPTTKLAIEAKNGFIELNDFIAKQVRKDRALLEDQYPNR</sequence>
<reference evidence="1" key="1">
    <citation type="submission" date="2021-01" db="EMBL/GenBank/DDBJ databases">
        <title>Novel species in genus Nocardioides.</title>
        <authorList>
            <person name="Zhang G."/>
        </authorList>
    </citation>
    <scope>NUCLEOTIDE SEQUENCE</scope>
    <source>
        <strain evidence="1">Zg-536</strain>
    </source>
</reference>
<evidence type="ECO:0000313" key="2">
    <source>
        <dbReference type="Proteomes" id="UP000663791"/>
    </source>
</evidence>
<accession>A0A938Y2C6</accession>
<dbReference type="EMBL" id="JAERTX010000009">
    <property type="protein sequence ID" value="MBM9460576.1"/>
    <property type="molecule type" value="Genomic_DNA"/>
</dbReference>
<protein>
    <submittedName>
        <fullName evidence="1">Uncharacterized protein</fullName>
    </submittedName>
</protein>
<dbReference type="Proteomes" id="UP000663791">
    <property type="component" value="Unassembled WGS sequence"/>
</dbReference>
<proteinExistence type="predicted"/>
<name>A0A938Y2C6_9ACTN</name>
<comment type="caution">
    <text evidence="1">The sequence shown here is derived from an EMBL/GenBank/DDBJ whole genome shotgun (WGS) entry which is preliminary data.</text>
</comment>
<evidence type="ECO:0000313" key="1">
    <source>
        <dbReference type="EMBL" id="MBM9460576.1"/>
    </source>
</evidence>
<keyword evidence="2" id="KW-1185">Reference proteome</keyword>
<organism evidence="1 2">
    <name type="scientific">Nocardioides faecalis</name>
    <dbReference type="NCBI Taxonomy" id="2803858"/>
    <lineage>
        <taxon>Bacteria</taxon>
        <taxon>Bacillati</taxon>
        <taxon>Actinomycetota</taxon>
        <taxon>Actinomycetes</taxon>
        <taxon>Propionibacteriales</taxon>
        <taxon>Nocardioidaceae</taxon>
        <taxon>Nocardioides</taxon>
    </lineage>
</organism>
<dbReference type="AlphaFoldDB" id="A0A938Y2C6"/>